<sequence length="766" mass="84387">MKAKRTSTRIAPLWARMIVVVVEVVVWALSLGFVKRIPALERALGYSPQWHERDLAEESIKGVLRSGMGAARRLAQPLLHIETEFLQDSGSDSANVLTPRTATAYEETLKTRLQVNEGICSFLRSASLDECEARLSVTACTWNVDQQPPPVHEEAFMEWLLGHELTEELKHYQQHKQRVMAHGGTAPTLLPPDATRSTHARRVSVVGGTGGHSRLELHGSSSTPVSEKQESDDPLQADWQGLEGRFPDLFLISLQEVEMTGAALVRESTQRRWEWTDAILETLLAASDRTIEYKKLQVVQLVGLVLIVLVQAKHVEYVSHVRLSSTRTGALSMLGNKGSVAVRATIYGKRFLFISAHFVAHTHNEKKRTRNYQAALRDIHFDLPVWSDDESEVLQTFMNAAKASTSMVESFPAAGSGSWDRLFRFRSTAFQPSLSTAAETRVLDDHDYVFFLGDLNSRLHALPGPEIRESVAQSEYDYLLCHDELRQLMVSGEAFDGFQEQWISFPPTYKFDRGTDVYDTSSKHRDPAWCDRVLFRVLEGGEVVARKEAEESDDNADAAREDGGRGGDGGSPMPHFPSAGGGCVPISRGASVGGDWVSLEDLQRAIASQQAQVDVGGLTASASLESADDGDDESISSSLNSEKATAVAAVAAHSGFDSPSSLRGRNVASPSALPRATSHGVWEHEHCTATFSAVRRPREAELSPNPFAVRFPMVKNHVHALEYTHVPTLRQSDHRPVRARFEVNVVALEPATVSSLLESVCQAIDE</sequence>
<organism evidence="4 5">
    <name type="scientific">Leptomonas seymouri</name>
    <dbReference type="NCBI Taxonomy" id="5684"/>
    <lineage>
        <taxon>Eukaryota</taxon>
        <taxon>Discoba</taxon>
        <taxon>Euglenozoa</taxon>
        <taxon>Kinetoplastea</taxon>
        <taxon>Metakinetoplastina</taxon>
        <taxon>Trypanosomatida</taxon>
        <taxon>Trypanosomatidae</taxon>
        <taxon>Leishmaniinae</taxon>
        <taxon>Leptomonas</taxon>
    </lineage>
</organism>
<protein>
    <recommendedName>
        <fullName evidence="3">Inositol polyphosphate-related phosphatase domain-containing protein</fullName>
    </recommendedName>
</protein>
<dbReference type="GO" id="GO:0046856">
    <property type="term" value="P:phosphatidylinositol dephosphorylation"/>
    <property type="evidence" value="ECO:0007669"/>
    <property type="project" value="InterPro"/>
</dbReference>
<comment type="caution">
    <text evidence="4">The sequence shown here is derived from an EMBL/GenBank/DDBJ whole genome shotgun (WGS) entry which is preliminary data.</text>
</comment>
<dbReference type="GO" id="GO:0004439">
    <property type="term" value="F:phosphatidylinositol-4,5-bisphosphate 5-phosphatase activity"/>
    <property type="evidence" value="ECO:0007669"/>
    <property type="project" value="TreeGrafter"/>
</dbReference>
<proteinExistence type="predicted"/>
<dbReference type="Pfam" id="PF22669">
    <property type="entry name" value="Exo_endo_phos2"/>
    <property type="match status" value="1"/>
</dbReference>
<dbReference type="AlphaFoldDB" id="A0A0N1PDQ6"/>
<keyword evidence="5" id="KW-1185">Reference proteome</keyword>
<dbReference type="OrthoDB" id="62798at2759"/>
<dbReference type="InterPro" id="IPR046985">
    <property type="entry name" value="IP5"/>
</dbReference>
<evidence type="ECO:0000313" key="5">
    <source>
        <dbReference type="Proteomes" id="UP000038009"/>
    </source>
</evidence>
<evidence type="ECO:0000256" key="2">
    <source>
        <dbReference type="SAM" id="Phobius"/>
    </source>
</evidence>
<evidence type="ECO:0000259" key="3">
    <source>
        <dbReference type="SMART" id="SM00128"/>
    </source>
</evidence>
<dbReference type="SUPFAM" id="SSF56219">
    <property type="entry name" value="DNase I-like"/>
    <property type="match status" value="1"/>
</dbReference>
<dbReference type="VEuPathDB" id="TriTrypDB:Lsey_0086_0190"/>
<gene>
    <name evidence="4" type="ORF">ABL78_3442</name>
</gene>
<keyword evidence="2" id="KW-1133">Transmembrane helix</keyword>
<keyword evidence="2" id="KW-0812">Transmembrane</keyword>
<evidence type="ECO:0000256" key="1">
    <source>
        <dbReference type="SAM" id="MobiDB-lite"/>
    </source>
</evidence>
<dbReference type="PANTHER" id="PTHR11200:SF300">
    <property type="entry name" value="TYPE II INOSITOL 1,4,5-TRISPHOSPHATE 5-PHOSPHATASE"/>
    <property type="match status" value="1"/>
</dbReference>
<name>A0A0N1PDQ6_LEPSE</name>
<dbReference type="InterPro" id="IPR036691">
    <property type="entry name" value="Endo/exonu/phosph_ase_sf"/>
</dbReference>
<feature type="region of interest" description="Disordered" evidence="1">
    <location>
        <begin position="655"/>
        <end position="679"/>
    </location>
</feature>
<feature type="domain" description="Inositol polyphosphate-related phosphatase" evidence="3">
    <location>
        <begin position="225"/>
        <end position="562"/>
    </location>
</feature>
<dbReference type="PANTHER" id="PTHR11200">
    <property type="entry name" value="INOSITOL 5-PHOSPHATASE"/>
    <property type="match status" value="1"/>
</dbReference>
<dbReference type="InterPro" id="IPR000300">
    <property type="entry name" value="IPPc"/>
</dbReference>
<reference evidence="4 5" key="1">
    <citation type="journal article" date="2015" name="PLoS Pathog.">
        <title>Leptomonas seymouri: Adaptations to the Dixenous Life Cycle Analyzed by Genome Sequencing, Transcriptome Profiling and Co-infection with Leishmania donovani.</title>
        <authorList>
            <person name="Kraeva N."/>
            <person name="Butenko A."/>
            <person name="Hlavacova J."/>
            <person name="Kostygov A."/>
            <person name="Myskova J."/>
            <person name="Grybchuk D."/>
            <person name="Lestinova T."/>
            <person name="Votypka J."/>
            <person name="Volf P."/>
            <person name="Opperdoes F."/>
            <person name="Flegontov P."/>
            <person name="Lukes J."/>
            <person name="Yurchenko V."/>
        </authorList>
    </citation>
    <scope>NUCLEOTIDE SEQUENCE [LARGE SCALE GENOMIC DNA]</scope>
    <source>
        <strain evidence="4 5">ATCC 30220</strain>
    </source>
</reference>
<dbReference type="SMART" id="SM00128">
    <property type="entry name" value="IPPc"/>
    <property type="match status" value="1"/>
</dbReference>
<keyword evidence="2" id="KW-0472">Membrane</keyword>
<dbReference type="EMBL" id="LJSK01000086">
    <property type="protein sequence ID" value="KPI87493.1"/>
    <property type="molecule type" value="Genomic_DNA"/>
</dbReference>
<feature type="transmembrane region" description="Helical" evidence="2">
    <location>
        <begin position="12"/>
        <end position="34"/>
    </location>
</feature>
<dbReference type="Proteomes" id="UP000038009">
    <property type="component" value="Unassembled WGS sequence"/>
</dbReference>
<dbReference type="Gene3D" id="3.60.10.10">
    <property type="entry name" value="Endonuclease/exonuclease/phosphatase"/>
    <property type="match status" value="1"/>
</dbReference>
<feature type="region of interest" description="Disordered" evidence="1">
    <location>
        <begin position="208"/>
        <end position="232"/>
    </location>
</feature>
<accession>A0A0N1PDQ6</accession>
<evidence type="ECO:0000313" key="4">
    <source>
        <dbReference type="EMBL" id="KPI87493.1"/>
    </source>
</evidence>
<dbReference type="OMA" id="ISAHFVA"/>
<feature type="region of interest" description="Disordered" evidence="1">
    <location>
        <begin position="546"/>
        <end position="584"/>
    </location>
</feature>